<evidence type="ECO:0000256" key="2">
    <source>
        <dbReference type="ARBA" id="ARBA00023239"/>
    </source>
</evidence>
<dbReference type="InterPro" id="IPR036409">
    <property type="entry name" value="Aldolase_II/adducin_N_sf"/>
</dbReference>
<organism evidence="5 6">
    <name type="scientific">Sphingomonas alba</name>
    <dbReference type="NCBI Taxonomy" id="2908208"/>
    <lineage>
        <taxon>Bacteria</taxon>
        <taxon>Pseudomonadati</taxon>
        <taxon>Pseudomonadota</taxon>
        <taxon>Alphaproteobacteria</taxon>
        <taxon>Sphingomonadales</taxon>
        <taxon>Sphingomonadaceae</taxon>
        <taxon>Sphingomonas</taxon>
    </lineage>
</organism>
<keyword evidence="3" id="KW-0732">Signal</keyword>
<keyword evidence="1" id="KW-0479">Metal-binding</keyword>
<dbReference type="Proteomes" id="UP001165363">
    <property type="component" value="Unassembled WGS sequence"/>
</dbReference>
<accession>A0ABT0RKK5</accession>
<keyword evidence="6" id="KW-1185">Reference proteome</keyword>
<dbReference type="RefSeq" id="WP_249847122.1">
    <property type="nucleotide sequence ID" value="NZ_JAMGBD010000001.1"/>
</dbReference>
<feature type="signal peptide" evidence="3">
    <location>
        <begin position="1"/>
        <end position="23"/>
    </location>
</feature>
<evidence type="ECO:0000259" key="4">
    <source>
        <dbReference type="SMART" id="SM01007"/>
    </source>
</evidence>
<dbReference type="EMBL" id="JAMGBD010000001">
    <property type="protein sequence ID" value="MCL6683181.1"/>
    <property type="molecule type" value="Genomic_DNA"/>
</dbReference>
<keyword evidence="2" id="KW-0456">Lyase</keyword>
<comment type="caution">
    <text evidence="5">The sequence shown here is derived from an EMBL/GenBank/DDBJ whole genome shotgun (WGS) entry which is preliminary data.</text>
</comment>
<feature type="chain" id="PRO_5045995362" evidence="3">
    <location>
        <begin position="24"/>
        <end position="272"/>
    </location>
</feature>
<dbReference type="SUPFAM" id="SSF53639">
    <property type="entry name" value="AraD/HMP-PK domain-like"/>
    <property type="match status" value="1"/>
</dbReference>
<dbReference type="InterPro" id="IPR050197">
    <property type="entry name" value="Aldolase_class_II_sugar_metab"/>
</dbReference>
<dbReference type="InterPro" id="IPR001303">
    <property type="entry name" value="Aldolase_II/adducin_N"/>
</dbReference>
<gene>
    <name evidence="5" type="ORF">LZ536_04580</name>
</gene>
<dbReference type="Gene3D" id="3.40.225.10">
    <property type="entry name" value="Class II aldolase/adducin N-terminal domain"/>
    <property type="match status" value="1"/>
</dbReference>
<evidence type="ECO:0000313" key="5">
    <source>
        <dbReference type="EMBL" id="MCL6683181.1"/>
    </source>
</evidence>
<name>A0ABT0RKK5_9SPHN</name>
<feature type="domain" description="Class II aldolase/adducin N-terminal" evidence="4">
    <location>
        <begin position="44"/>
        <end position="230"/>
    </location>
</feature>
<reference evidence="5" key="1">
    <citation type="submission" date="2022-05" db="EMBL/GenBank/DDBJ databases">
        <authorList>
            <person name="Jo J.-H."/>
            <person name="Im W.-T."/>
        </authorList>
    </citation>
    <scope>NUCLEOTIDE SEQUENCE</scope>
    <source>
        <strain evidence="5">SE158</strain>
    </source>
</reference>
<dbReference type="SMART" id="SM01007">
    <property type="entry name" value="Aldolase_II"/>
    <property type="match status" value="1"/>
</dbReference>
<evidence type="ECO:0000256" key="3">
    <source>
        <dbReference type="SAM" id="SignalP"/>
    </source>
</evidence>
<dbReference type="PANTHER" id="PTHR22789">
    <property type="entry name" value="FUCULOSE PHOSPHATE ALDOLASE"/>
    <property type="match status" value="1"/>
</dbReference>
<evidence type="ECO:0000256" key="1">
    <source>
        <dbReference type="ARBA" id="ARBA00022723"/>
    </source>
</evidence>
<protein>
    <submittedName>
        <fullName evidence="5">Class II aldolase/adducin family protein</fullName>
    </submittedName>
</protein>
<sequence length="272" mass="29094">MLPSRLMMVLGALLLLAAAPAPAQSLPGVAAAATRLGVDPRVIEDLVVANRILAHEGVLDAYGHVSIRHPTRPNHYLIARSVAAEFVTPDDIVEFDLDSNLVTPGESKEFIERFIHGEIYKARPDLDAVIHSHSASVIPFSVSTVPLRPVFHMAAFLASGVPVWDSGSAGDPDAQGILVRNPALGASLATTLGKGVAVLLRGHGAVVVSRELRVAVRNAIWLEANARAQLAAIQLGGQIKYISADEARAMLALRGDPERAWDYWKRRALGPK</sequence>
<evidence type="ECO:0000313" key="6">
    <source>
        <dbReference type="Proteomes" id="UP001165363"/>
    </source>
</evidence>
<dbReference type="Pfam" id="PF00596">
    <property type="entry name" value="Aldolase_II"/>
    <property type="match status" value="1"/>
</dbReference>
<proteinExistence type="predicted"/>
<dbReference type="PANTHER" id="PTHR22789:SF0">
    <property type="entry name" value="3-OXO-TETRONATE 4-PHOSPHATE DECARBOXYLASE-RELATED"/>
    <property type="match status" value="1"/>
</dbReference>